<feature type="modified residue" description="FMN phosphoryl threonine" evidence="16">
    <location>
        <position position="225"/>
    </location>
</feature>
<dbReference type="PANTHER" id="PTHR37838:SF1">
    <property type="entry name" value="NA(+)-TRANSLOCATING NADH-QUINONE REDUCTASE SUBUNIT C"/>
    <property type="match status" value="1"/>
</dbReference>
<evidence type="ECO:0000256" key="11">
    <source>
        <dbReference type="ARBA" id="ARBA00023053"/>
    </source>
</evidence>
<keyword evidence="5 16" id="KW-0285">Flavoprotein</keyword>
<keyword evidence="11 16" id="KW-0915">Sodium</keyword>
<feature type="domain" description="FMN-binding" evidence="18">
    <location>
        <begin position="141"/>
        <end position="242"/>
    </location>
</feature>
<dbReference type="NCBIfam" id="NF003753">
    <property type="entry name" value="PRK05346.2-4"/>
    <property type="match status" value="1"/>
</dbReference>
<keyword evidence="6 16" id="KW-0288">FMN</keyword>
<reference evidence="20" key="1">
    <citation type="submission" date="2018-03" db="EMBL/GenBank/DDBJ databases">
        <title>Gramella fulva sp. nov., isolated from a dry surface of tidal flat.</title>
        <authorList>
            <person name="Hwang S.H."/>
            <person name="Hwang W.M."/>
            <person name="Kang K."/>
            <person name="Ahn T.-Y."/>
        </authorList>
    </citation>
    <scope>NUCLEOTIDE SEQUENCE [LARGE SCALE GENOMIC DNA]</scope>
    <source>
        <strain evidence="20">SH35</strain>
    </source>
</reference>
<name>A0A2R3Z5K2_9FLAO</name>
<evidence type="ECO:0000256" key="7">
    <source>
        <dbReference type="ARBA" id="ARBA00022692"/>
    </source>
</evidence>
<evidence type="ECO:0000256" key="15">
    <source>
        <dbReference type="ARBA" id="ARBA00023201"/>
    </source>
</evidence>
<dbReference type="InterPro" id="IPR007329">
    <property type="entry name" value="FMN-bd"/>
</dbReference>
<comment type="subunit">
    <text evidence="16 17">Composed of six subunits; NqrA, NqrB, NqrC, NqrD, NqrE and NqrF.</text>
</comment>
<evidence type="ECO:0000256" key="5">
    <source>
        <dbReference type="ARBA" id="ARBA00022630"/>
    </source>
</evidence>
<keyword evidence="7 16" id="KW-0812">Transmembrane</keyword>
<dbReference type="AlphaFoldDB" id="A0A2R3Z5K2"/>
<evidence type="ECO:0000256" key="8">
    <source>
        <dbReference type="ARBA" id="ARBA00022967"/>
    </source>
</evidence>
<evidence type="ECO:0000256" key="12">
    <source>
        <dbReference type="ARBA" id="ARBA00023065"/>
    </source>
</evidence>
<dbReference type="EC" id="7.2.1.1" evidence="16 17"/>
<gene>
    <name evidence="16" type="primary">nqrC</name>
    <name evidence="19" type="ORF">C7S20_09850</name>
</gene>
<keyword evidence="8 16" id="KW-1278">Translocase</keyword>
<evidence type="ECO:0000256" key="3">
    <source>
        <dbReference type="ARBA" id="ARBA00022519"/>
    </source>
</evidence>
<dbReference type="NCBIfam" id="TIGR01938">
    <property type="entry name" value="nqrC"/>
    <property type="match status" value="1"/>
</dbReference>
<evidence type="ECO:0000256" key="2">
    <source>
        <dbReference type="ARBA" id="ARBA00022475"/>
    </source>
</evidence>
<evidence type="ECO:0000256" key="9">
    <source>
        <dbReference type="ARBA" id="ARBA00022989"/>
    </source>
</evidence>
<dbReference type="GO" id="GO:0006814">
    <property type="term" value="P:sodium ion transport"/>
    <property type="evidence" value="ECO:0007669"/>
    <property type="project" value="UniProtKB-UniRule"/>
</dbReference>
<keyword evidence="9 16" id="KW-1133">Transmembrane helix</keyword>
<dbReference type="Proteomes" id="UP000241507">
    <property type="component" value="Chromosome"/>
</dbReference>
<keyword evidence="12 16" id="KW-0406">Ion transport</keyword>
<keyword evidence="14 16" id="KW-0472">Membrane</keyword>
<dbReference type="OrthoDB" id="9813828at2"/>
<evidence type="ECO:0000256" key="4">
    <source>
        <dbReference type="ARBA" id="ARBA00022553"/>
    </source>
</evidence>
<dbReference type="KEGG" id="grs:C7S20_09850"/>
<comment type="function">
    <text evidence="16">NQR complex catalyzes the reduction of ubiquinone-1 to ubiquinol by two successive reactions, coupled with the transport of Na(+) ions from the cytoplasm to the periplasm. NqrA to NqrE are probably involved in the second step, the conversion of ubisemiquinone to ubiquinol.</text>
</comment>
<keyword evidence="15 16" id="KW-0739">Sodium transport</keyword>
<evidence type="ECO:0000256" key="10">
    <source>
        <dbReference type="ARBA" id="ARBA00023027"/>
    </source>
</evidence>
<comment type="caution">
    <text evidence="16">Lacks conserved residue(s) required for the propagation of feature annotation.</text>
</comment>
<protein>
    <recommendedName>
        <fullName evidence="16 17">Na(+)-translocating NADH-quinone reductase subunit C</fullName>
        <shortName evidence="16 17">Na(+)-NQR subunit C</shortName>
        <shortName evidence="16 17">Na(+)-translocating NQR subunit C</shortName>
        <ecNumber evidence="16 17">7.2.1.1</ecNumber>
    </recommendedName>
    <alternativeName>
        <fullName evidence="16 17">NQR complex subunit C</fullName>
    </alternativeName>
    <alternativeName>
        <fullName evidence="16 17">NQR-1 subunit C</fullName>
    </alternativeName>
</protein>
<evidence type="ECO:0000256" key="16">
    <source>
        <dbReference type="HAMAP-Rule" id="MF_00427"/>
    </source>
</evidence>
<dbReference type="RefSeq" id="WP_107012322.1">
    <property type="nucleotide sequence ID" value="NZ_CP028136.1"/>
</dbReference>
<dbReference type="Pfam" id="PF04205">
    <property type="entry name" value="FMN_bind"/>
    <property type="match status" value="1"/>
</dbReference>
<dbReference type="InterPro" id="IPR010204">
    <property type="entry name" value="NqrC"/>
</dbReference>
<keyword evidence="1 16" id="KW-0813">Transport</keyword>
<comment type="cofactor">
    <cofactor evidence="16 17">
        <name>FMN</name>
        <dbReference type="ChEBI" id="CHEBI:58210"/>
    </cofactor>
</comment>
<dbReference type="PIRSF" id="PIRSF009437">
    <property type="entry name" value="NQR-1_subunit_C"/>
    <property type="match status" value="1"/>
</dbReference>
<evidence type="ECO:0000313" key="19">
    <source>
        <dbReference type="EMBL" id="AVR45545.1"/>
    </source>
</evidence>
<evidence type="ECO:0000256" key="6">
    <source>
        <dbReference type="ARBA" id="ARBA00022643"/>
    </source>
</evidence>
<evidence type="ECO:0000256" key="1">
    <source>
        <dbReference type="ARBA" id="ARBA00022448"/>
    </source>
</evidence>
<dbReference type="GO" id="GO:0005886">
    <property type="term" value="C:plasma membrane"/>
    <property type="evidence" value="ECO:0007669"/>
    <property type="project" value="UniProtKB-SubCell"/>
</dbReference>
<organism evidence="19 20">
    <name type="scientific">Christiangramia fulva</name>
    <dbReference type="NCBI Taxonomy" id="2126553"/>
    <lineage>
        <taxon>Bacteria</taxon>
        <taxon>Pseudomonadati</taxon>
        <taxon>Bacteroidota</taxon>
        <taxon>Flavobacteriia</taxon>
        <taxon>Flavobacteriales</taxon>
        <taxon>Flavobacteriaceae</taxon>
        <taxon>Christiangramia</taxon>
    </lineage>
</organism>
<evidence type="ECO:0000256" key="17">
    <source>
        <dbReference type="PIRNR" id="PIRNR009437"/>
    </source>
</evidence>
<keyword evidence="10 16" id="KW-0520">NAD</keyword>
<sequence>MEEKPVNKTNSNGYTFMFAVIMVVVVASVLAFTATSLQPIQNVNVREEKMQNILATVGVDSVEVDGVPTFLSREMVQEYYDKFITQSLALRADGSVDESVNAFKVDLAKELGKPVEEQIYPLYIANIKGEKYYVIPLRGKGLWDAIWGYIALKDDLNTVKGAVFDHKGETPGLGAEITKVWFQHRFENERVFDDEGNLVGVSAVKGSLGNSNKEDNRVDAISGATITSKGVSNMISERLKHYLPYFKKQEGFKVAIQ</sequence>
<dbReference type="HAMAP" id="MF_00427">
    <property type="entry name" value="NqrC"/>
    <property type="match status" value="1"/>
</dbReference>
<evidence type="ECO:0000313" key="20">
    <source>
        <dbReference type="Proteomes" id="UP000241507"/>
    </source>
</evidence>
<proteinExistence type="inferred from homology"/>
<accession>A0A2R3Z5K2</accession>
<evidence type="ECO:0000256" key="13">
    <source>
        <dbReference type="ARBA" id="ARBA00023075"/>
    </source>
</evidence>
<comment type="similarity">
    <text evidence="16 17">Belongs to the NqrC family.</text>
</comment>
<keyword evidence="13 16" id="KW-0830">Ubiquinone</keyword>
<dbReference type="SMART" id="SM00900">
    <property type="entry name" value="FMN_bind"/>
    <property type="match status" value="1"/>
</dbReference>
<feature type="transmembrane region" description="Helical" evidence="16">
    <location>
        <begin position="12"/>
        <end position="34"/>
    </location>
</feature>
<keyword evidence="4 16" id="KW-0597">Phosphoprotein</keyword>
<dbReference type="GO" id="GO:0010181">
    <property type="term" value="F:FMN binding"/>
    <property type="evidence" value="ECO:0007669"/>
    <property type="project" value="UniProtKB-UniRule"/>
</dbReference>
<comment type="subcellular location">
    <subcellularLocation>
        <location evidence="16">Cell membrane</location>
        <topology evidence="16">Single-pass membrane protein</topology>
    </subcellularLocation>
</comment>
<dbReference type="PANTHER" id="PTHR37838">
    <property type="entry name" value="NA(+)-TRANSLOCATING NADH-QUINONE REDUCTASE SUBUNIT C"/>
    <property type="match status" value="1"/>
</dbReference>
<evidence type="ECO:0000256" key="14">
    <source>
        <dbReference type="ARBA" id="ARBA00023136"/>
    </source>
</evidence>
<evidence type="ECO:0000259" key="18">
    <source>
        <dbReference type="SMART" id="SM00900"/>
    </source>
</evidence>
<keyword evidence="3" id="KW-0997">Cell inner membrane</keyword>
<comment type="catalytic activity">
    <reaction evidence="16 17">
        <text>a ubiquinone + n Na(+)(in) + NADH + H(+) = a ubiquinol + n Na(+)(out) + NAD(+)</text>
        <dbReference type="Rhea" id="RHEA:47748"/>
        <dbReference type="Rhea" id="RHEA-COMP:9565"/>
        <dbReference type="Rhea" id="RHEA-COMP:9566"/>
        <dbReference type="ChEBI" id="CHEBI:15378"/>
        <dbReference type="ChEBI" id="CHEBI:16389"/>
        <dbReference type="ChEBI" id="CHEBI:17976"/>
        <dbReference type="ChEBI" id="CHEBI:29101"/>
        <dbReference type="ChEBI" id="CHEBI:57540"/>
        <dbReference type="ChEBI" id="CHEBI:57945"/>
        <dbReference type="EC" id="7.2.1.1"/>
    </reaction>
</comment>
<keyword evidence="20" id="KW-1185">Reference proteome</keyword>
<dbReference type="GO" id="GO:0016655">
    <property type="term" value="F:oxidoreductase activity, acting on NAD(P)H, quinone or similar compound as acceptor"/>
    <property type="evidence" value="ECO:0007669"/>
    <property type="project" value="UniProtKB-UniRule"/>
</dbReference>
<keyword evidence="2 16" id="KW-1003">Cell membrane</keyword>
<dbReference type="EMBL" id="CP028136">
    <property type="protein sequence ID" value="AVR45545.1"/>
    <property type="molecule type" value="Genomic_DNA"/>
</dbReference>